<keyword evidence="2" id="KW-0472">Membrane</keyword>
<keyword evidence="4" id="KW-1185">Reference proteome</keyword>
<accession>A0A1Z5JZU4</accession>
<feature type="region of interest" description="Disordered" evidence="1">
    <location>
        <begin position="247"/>
        <end position="267"/>
    </location>
</feature>
<feature type="region of interest" description="Disordered" evidence="1">
    <location>
        <begin position="412"/>
        <end position="438"/>
    </location>
</feature>
<dbReference type="InParanoid" id="A0A1Z5JZU4"/>
<feature type="region of interest" description="Disordered" evidence="1">
    <location>
        <begin position="307"/>
        <end position="340"/>
    </location>
</feature>
<sequence>MDGVGFLACFKKIPRPLVLVDLLRLRTFALHGLSLAVCEDCFVCSFFVSLVLLLDAQSSMRTTRHLQNITIIDEDEGSSIAPTRSPVASVPRPTTLRVCAPAASDADTVEVTYRYEVEIDAFSETTDLTWSTNIPAWVDGATVDILAAQLCADGNNTSNLSNSLPCVLSITSGSRDVFLNEISSCATCGWYSGSVVVSYTDLCEKDQVVDAVLNFLTAGSGESDLLQIANPLAQSDAINLTSVTFTEHPEEPTDEEPALSSELDDAPSDHAFNEGLTRAGIAMISLLGAFLVFLLVVWFVRRKVTKKGKPDDDAQSTKTAKSTPFVDRDRPEQSTPGSLHATIDYGDYTGSNDSVTLKRRGGTARILFGDADSHITDSVAGTDAAVQDTESIQVVNSFQEILNDVTYVRKEEPETDVGSQQVDRPKLSLQNSATSVAL</sequence>
<keyword evidence="2" id="KW-0812">Transmembrane</keyword>
<name>A0A1Z5JZU4_FISSO</name>
<dbReference type="EMBL" id="BDSP01000137">
    <property type="protein sequence ID" value="GAX19544.1"/>
    <property type="molecule type" value="Genomic_DNA"/>
</dbReference>
<proteinExistence type="predicted"/>
<gene>
    <name evidence="3" type="ORF">FisN_19Hh121</name>
</gene>
<dbReference type="AlphaFoldDB" id="A0A1Z5JZU4"/>
<protein>
    <submittedName>
        <fullName evidence="3">Uncharacterized protein</fullName>
    </submittedName>
</protein>
<evidence type="ECO:0000313" key="4">
    <source>
        <dbReference type="Proteomes" id="UP000198406"/>
    </source>
</evidence>
<keyword evidence="2" id="KW-1133">Transmembrane helix</keyword>
<evidence type="ECO:0000256" key="1">
    <source>
        <dbReference type="SAM" id="MobiDB-lite"/>
    </source>
</evidence>
<organism evidence="3 4">
    <name type="scientific">Fistulifera solaris</name>
    <name type="common">Oleaginous diatom</name>
    <dbReference type="NCBI Taxonomy" id="1519565"/>
    <lineage>
        <taxon>Eukaryota</taxon>
        <taxon>Sar</taxon>
        <taxon>Stramenopiles</taxon>
        <taxon>Ochrophyta</taxon>
        <taxon>Bacillariophyta</taxon>
        <taxon>Bacillariophyceae</taxon>
        <taxon>Bacillariophycidae</taxon>
        <taxon>Naviculales</taxon>
        <taxon>Naviculaceae</taxon>
        <taxon>Fistulifera</taxon>
    </lineage>
</organism>
<dbReference type="Proteomes" id="UP000198406">
    <property type="component" value="Unassembled WGS sequence"/>
</dbReference>
<feature type="compositionally biased region" description="Acidic residues" evidence="1">
    <location>
        <begin position="252"/>
        <end position="266"/>
    </location>
</feature>
<feature type="compositionally biased region" description="Polar residues" evidence="1">
    <location>
        <begin position="417"/>
        <end position="438"/>
    </location>
</feature>
<evidence type="ECO:0000256" key="2">
    <source>
        <dbReference type="SAM" id="Phobius"/>
    </source>
</evidence>
<comment type="caution">
    <text evidence="3">The sequence shown here is derived from an EMBL/GenBank/DDBJ whole genome shotgun (WGS) entry which is preliminary data.</text>
</comment>
<evidence type="ECO:0000313" key="3">
    <source>
        <dbReference type="EMBL" id="GAX19544.1"/>
    </source>
</evidence>
<reference evidence="3 4" key="1">
    <citation type="journal article" date="2015" name="Plant Cell">
        <title>Oil accumulation by the oleaginous diatom Fistulifera solaris as revealed by the genome and transcriptome.</title>
        <authorList>
            <person name="Tanaka T."/>
            <person name="Maeda Y."/>
            <person name="Veluchamy A."/>
            <person name="Tanaka M."/>
            <person name="Abida H."/>
            <person name="Marechal E."/>
            <person name="Bowler C."/>
            <person name="Muto M."/>
            <person name="Sunaga Y."/>
            <person name="Tanaka M."/>
            <person name="Yoshino T."/>
            <person name="Taniguchi T."/>
            <person name="Fukuda Y."/>
            <person name="Nemoto M."/>
            <person name="Matsumoto M."/>
            <person name="Wong P.S."/>
            <person name="Aburatani S."/>
            <person name="Fujibuchi W."/>
        </authorList>
    </citation>
    <scope>NUCLEOTIDE SEQUENCE [LARGE SCALE GENOMIC DNA]</scope>
    <source>
        <strain evidence="3 4">JPCC DA0580</strain>
    </source>
</reference>
<feature type="transmembrane region" description="Helical" evidence="2">
    <location>
        <begin position="279"/>
        <end position="300"/>
    </location>
</feature>